<dbReference type="SMART" id="SM00066">
    <property type="entry name" value="GAL4"/>
    <property type="match status" value="1"/>
</dbReference>
<dbReference type="InterPro" id="IPR021858">
    <property type="entry name" value="Fun_TF"/>
</dbReference>
<dbReference type="SUPFAM" id="SSF57701">
    <property type="entry name" value="Zn2/Cys6 DNA-binding domain"/>
    <property type="match status" value="1"/>
</dbReference>
<dbReference type="PANTHER" id="PTHR37534">
    <property type="entry name" value="TRANSCRIPTIONAL ACTIVATOR PROTEIN UGA3"/>
    <property type="match status" value="1"/>
</dbReference>
<dbReference type="GO" id="GO:0000981">
    <property type="term" value="F:DNA-binding transcription factor activity, RNA polymerase II-specific"/>
    <property type="evidence" value="ECO:0007669"/>
    <property type="project" value="InterPro"/>
</dbReference>
<dbReference type="InterPro" id="IPR001138">
    <property type="entry name" value="Zn2Cys6_DnaBD"/>
</dbReference>
<evidence type="ECO:0000256" key="4">
    <source>
        <dbReference type="ARBA" id="ARBA00023163"/>
    </source>
</evidence>
<evidence type="ECO:0000259" key="7">
    <source>
        <dbReference type="PROSITE" id="PS50048"/>
    </source>
</evidence>
<comment type="caution">
    <text evidence="8">The sequence shown here is derived from an EMBL/GenBank/DDBJ whole genome shotgun (WGS) entry which is preliminary data.</text>
</comment>
<evidence type="ECO:0000256" key="6">
    <source>
        <dbReference type="SAM" id="MobiDB-lite"/>
    </source>
</evidence>
<evidence type="ECO:0000256" key="1">
    <source>
        <dbReference type="ARBA" id="ARBA00004123"/>
    </source>
</evidence>
<dbReference type="GO" id="GO:0045944">
    <property type="term" value="P:positive regulation of transcription by RNA polymerase II"/>
    <property type="evidence" value="ECO:0007669"/>
    <property type="project" value="TreeGrafter"/>
</dbReference>
<proteinExistence type="predicted"/>
<evidence type="ECO:0000313" key="8">
    <source>
        <dbReference type="EMBL" id="KAH8702250.1"/>
    </source>
</evidence>
<reference evidence="8" key="1">
    <citation type="submission" date="2021-12" db="EMBL/GenBank/DDBJ databases">
        <title>Convergent genome expansion in fungi linked to evolution of root-endophyte symbiosis.</title>
        <authorList>
            <consortium name="DOE Joint Genome Institute"/>
            <person name="Ke Y.-H."/>
            <person name="Bonito G."/>
            <person name="Liao H.-L."/>
            <person name="Looney B."/>
            <person name="Rojas-Flechas A."/>
            <person name="Nash J."/>
            <person name="Hameed K."/>
            <person name="Schadt C."/>
            <person name="Martin F."/>
            <person name="Crous P.W."/>
            <person name="Miettinen O."/>
            <person name="Magnuson J.K."/>
            <person name="Labbe J."/>
            <person name="Jacobson D."/>
            <person name="Doktycz M.J."/>
            <person name="Veneault-Fourrey C."/>
            <person name="Kuo A."/>
            <person name="Mondo S."/>
            <person name="Calhoun S."/>
            <person name="Riley R."/>
            <person name="Ohm R."/>
            <person name="LaButti K."/>
            <person name="Andreopoulos B."/>
            <person name="Pangilinan J."/>
            <person name="Nolan M."/>
            <person name="Tritt A."/>
            <person name="Clum A."/>
            <person name="Lipzen A."/>
            <person name="Daum C."/>
            <person name="Barry K."/>
            <person name="Grigoriev I.V."/>
            <person name="Vilgalys R."/>
        </authorList>
    </citation>
    <scope>NUCLEOTIDE SEQUENCE</scope>
    <source>
        <strain evidence="8">PMI_201</strain>
    </source>
</reference>
<evidence type="ECO:0000256" key="3">
    <source>
        <dbReference type="ARBA" id="ARBA00023125"/>
    </source>
</evidence>
<accession>A0AAD4KXU3</accession>
<keyword evidence="3" id="KW-0238">DNA-binding</keyword>
<dbReference type="Pfam" id="PF11951">
    <property type="entry name" value="Fungal_trans_2"/>
    <property type="match status" value="1"/>
</dbReference>
<dbReference type="EMBL" id="JAJTJA010000003">
    <property type="protein sequence ID" value="KAH8702250.1"/>
    <property type="molecule type" value="Genomic_DNA"/>
</dbReference>
<keyword evidence="9" id="KW-1185">Reference proteome</keyword>
<name>A0AAD4KXU3_9EURO</name>
<evidence type="ECO:0000256" key="5">
    <source>
        <dbReference type="ARBA" id="ARBA00023242"/>
    </source>
</evidence>
<gene>
    <name evidence="8" type="ORF">BGW36DRAFT_424532</name>
</gene>
<protein>
    <submittedName>
        <fullName evidence="8">Fungal-specific transcription factor domain-containing protein</fullName>
    </submittedName>
</protein>
<evidence type="ECO:0000256" key="2">
    <source>
        <dbReference type="ARBA" id="ARBA00023015"/>
    </source>
</evidence>
<keyword evidence="4" id="KW-0804">Transcription</keyword>
<dbReference type="PANTHER" id="PTHR37534:SF49">
    <property type="entry name" value="LYSINE BIOSYNTHESIS REGULATORY PROTEIN LYS14"/>
    <property type="match status" value="1"/>
</dbReference>
<feature type="region of interest" description="Disordered" evidence="6">
    <location>
        <begin position="54"/>
        <end position="137"/>
    </location>
</feature>
<dbReference type="GO" id="GO:0005634">
    <property type="term" value="C:nucleus"/>
    <property type="evidence" value="ECO:0007669"/>
    <property type="project" value="UniProtKB-SubCell"/>
</dbReference>
<dbReference type="Pfam" id="PF00172">
    <property type="entry name" value="Zn_clus"/>
    <property type="match status" value="1"/>
</dbReference>
<dbReference type="GeneID" id="70250264"/>
<evidence type="ECO:0000313" key="9">
    <source>
        <dbReference type="Proteomes" id="UP001201262"/>
    </source>
</evidence>
<dbReference type="CDD" id="cd12148">
    <property type="entry name" value="fungal_TF_MHR"/>
    <property type="match status" value="1"/>
</dbReference>
<dbReference type="PROSITE" id="PS50048">
    <property type="entry name" value="ZN2_CY6_FUNGAL_2"/>
    <property type="match status" value="1"/>
</dbReference>
<dbReference type="GO" id="GO:0008270">
    <property type="term" value="F:zinc ion binding"/>
    <property type="evidence" value="ECO:0007669"/>
    <property type="project" value="InterPro"/>
</dbReference>
<keyword evidence="5" id="KW-0539">Nucleus</keyword>
<dbReference type="CDD" id="cd00067">
    <property type="entry name" value="GAL4"/>
    <property type="match status" value="1"/>
</dbReference>
<dbReference type="Gene3D" id="4.10.240.10">
    <property type="entry name" value="Zn(2)-C6 fungal-type DNA-binding domain"/>
    <property type="match status" value="1"/>
</dbReference>
<dbReference type="InterPro" id="IPR036864">
    <property type="entry name" value="Zn2-C6_fun-type_DNA-bd_sf"/>
</dbReference>
<sequence length="533" mass="59838">MPPSAGPACATCRAKSRRCDRGRPICRRCITKGLQCGGYPDKFRFCGLASRGKWKDRDAPTGDQEYPSSNNSLPLRDRRGSQKESAEKQGTRTEREDVTQEGDFPGSLPTIATPDSTDNMPYQGLSISPSPQSLTSDDQSQIDKILVSTETETLLTHYDNVICPHQIAQYTDSNDNPYRIYVLPLAYEHIGLLYAVLALSACHLGRLKGDQHLCESVAVNYRLQAITALGAAIRKGFTVRFDDDELDSVFATIQTLLLYDICESGISEHGAHISGAMSICSQLMLSHRLTNEHERTVFFLGNLVWLDIVRAFAAPERLCFTQDLRERLVSLGNLKFEAVNGCPRELVLLIGDLLEHAKRHASGNLGLQQYVDIVQSSIQKLYLWDSSLCIYPNDDPLWPLVGEAFRHACILRALRLLDVTEPAETPRIQDSVIAILNAVSKVPAESPLIELMVLPIFMAGVDCILPYSQHYILIRIADIKARSEMSNMASMQLLERVWKEREKTQKCDDQTNVSWMSFTYDNELMHQHDYLII</sequence>
<dbReference type="AlphaFoldDB" id="A0AAD4KXU3"/>
<feature type="domain" description="Zn(2)-C6 fungal-type" evidence="7">
    <location>
        <begin position="8"/>
        <end position="36"/>
    </location>
</feature>
<organism evidence="8 9">
    <name type="scientific">Talaromyces proteolyticus</name>
    <dbReference type="NCBI Taxonomy" id="1131652"/>
    <lineage>
        <taxon>Eukaryota</taxon>
        <taxon>Fungi</taxon>
        <taxon>Dikarya</taxon>
        <taxon>Ascomycota</taxon>
        <taxon>Pezizomycotina</taxon>
        <taxon>Eurotiomycetes</taxon>
        <taxon>Eurotiomycetidae</taxon>
        <taxon>Eurotiales</taxon>
        <taxon>Trichocomaceae</taxon>
        <taxon>Talaromyces</taxon>
        <taxon>Talaromyces sect. Bacilispori</taxon>
    </lineage>
</organism>
<feature type="compositionally biased region" description="Basic and acidic residues" evidence="6">
    <location>
        <begin position="75"/>
        <end position="98"/>
    </location>
</feature>
<keyword evidence="2" id="KW-0805">Transcription regulation</keyword>
<dbReference type="GO" id="GO:0000976">
    <property type="term" value="F:transcription cis-regulatory region binding"/>
    <property type="evidence" value="ECO:0007669"/>
    <property type="project" value="TreeGrafter"/>
</dbReference>
<dbReference type="Proteomes" id="UP001201262">
    <property type="component" value="Unassembled WGS sequence"/>
</dbReference>
<dbReference type="RefSeq" id="XP_046075626.1">
    <property type="nucleotide sequence ID" value="XM_046219977.1"/>
</dbReference>
<comment type="subcellular location">
    <subcellularLocation>
        <location evidence="1">Nucleus</location>
    </subcellularLocation>
</comment>
<feature type="compositionally biased region" description="Polar residues" evidence="6">
    <location>
        <begin position="113"/>
        <end position="137"/>
    </location>
</feature>